<evidence type="ECO:0000313" key="2">
    <source>
        <dbReference type="Proteomes" id="UP000622317"/>
    </source>
</evidence>
<reference evidence="1" key="1">
    <citation type="submission" date="2020-09" db="EMBL/GenBank/DDBJ databases">
        <title>Pelagicoccus enzymogenes sp. nov. with an EPS production, isolated from marine sediment.</title>
        <authorList>
            <person name="Feng X."/>
        </authorList>
    </citation>
    <scope>NUCLEOTIDE SEQUENCE</scope>
    <source>
        <strain evidence="1">NFK12</strain>
    </source>
</reference>
<organism evidence="1 2">
    <name type="scientific">Pelagicoccus enzymogenes</name>
    <dbReference type="NCBI Taxonomy" id="2773457"/>
    <lineage>
        <taxon>Bacteria</taxon>
        <taxon>Pseudomonadati</taxon>
        <taxon>Verrucomicrobiota</taxon>
        <taxon>Opitutia</taxon>
        <taxon>Puniceicoccales</taxon>
        <taxon>Pelagicoccaceae</taxon>
        <taxon>Pelagicoccus</taxon>
    </lineage>
</organism>
<dbReference type="RefSeq" id="WP_191616730.1">
    <property type="nucleotide sequence ID" value="NZ_JACYFG010000009.1"/>
</dbReference>
<comment type="caution">
    <text evidence="1">The sequence shown here is derived from an EMBL/GenBank/DDBJ whole genome shotgun (WGS) entry which is preliminary data.</text>
</comment>
<gene>
    <name evidence="1" type="ORF">IEN85_08800</name>
</gene>
<sequence length="124" mass="14591">MPFENTWEDRGYYSRFWGIVPEWEIDVMNREFSDDPRCDTARYQIFDGTDIEAFAVTEREIKKIASNDIGVESYLKNISVALVGSKPEIKAAYQQYVETCQKVNKTWTFRIFDTLAEARQWLQA</sequence>
<dbReference type="Proteomes" id="UP000622317">
    <property type="component" value="Unassembled WGS sequence"/>
</dbReference>
<keyword evidence="2" id="KW-1185">Reference proteome</keyword>
<evidence type="ECO:0000313" key="1">
    <source>
        <dbReference type="EMBL" id="MBD5779592.1"/>
    </source>
</evidence>
<name>A0A927IEZ8_9BACT</name>
<proteinExistence type="predicted"/>
<dbReference type="AlphaFoldDB" id="A0A927IEZ8"/>
<protein>
    <submittedName>
        <fullName evidence="1">Uncharacterized protein</fullName>
    </submittedName>
</protein>
<dbReference type="EMBL" id="JACYFG010000009">
    <property type="protein sequence ID" value="MBD5779592.1"/>
    <property type="molecule type" value="Genomic_DNA"/>
</dbReference>
<accession>A0A927IEZ8</accession>